<proteinExistence type="predicted"/>
<dbReference type="EMBL" id="CM029048">
    <property type="protein sequence ID" value="KAG2577829.1"/>
    <property type="molecule type" value="Genomic_DNA"/>
</dbReference>
<dbReference type="AlphaFoldDB" id="A0A8T0QXX5"/>
<dbReference type="Proteomes" id="UP000823388">
    <property type="component" value="Chromosome 6N"/>
</dbReference>
<organism evidence="1 2">
    <name type="scientific">Panicum virgatum</name>
    <name type="common">Blackwell switchgrass</name>
    <dbReference type="NCBI Taxonomy" id="38727"/>
    <lineage>
        <taxon>Eukaryota</taxon>
        <taxon>Viridiplantae</taxon>
        <taxon>Streptophyta</taxon>
        <taxon>Embryophyta</taxon>
        <taxon>Tracheophyta</taxon>
        <taxon>Spermatophyta</taxon>
        <taxon>Magnoliopsida</taxon>
        <taxon>Liliopsida</taxon>
        <taxon>Poales</taxon>
        <taxon>Poaceae</taxon>
        <taxon>PACMAD clade</taxon>
        <taxon>Panicoideae</taxon>
        <taxon>Panicodae</taxon>
        <taxon>Paniceae</taxon>
        <taxon>Panicinae</taxon>
        <taxon>Panicum</taxon>
        <taxon>Panicum sect. Hiantes</taxon>
    </lineage>
</organism>
<name>A0A8T0QXX5_PANVG</name>
<reference evidence="1" key="1">
    <citation type="submission" date="2020-05" db="EMBL/GenBank/DDBJ databases">
        <title>WGS assembly of Panicum virgatum.</title>
        <authorList>
            <person name="Lovell J.T."/>
            <person name="Jenkins J."/>
            <person name="Shu S."/>
            <person name="Juenger T.E."/>
            <person name="Schmutz J."/>
        </authorList>
    </citation>
    <scope>NUCLEOTIDE SEQUENCE</scope>
    <source>
        <strain evidence="1">AP13</strain>
    </source>
</reference>
<evidence type="ECO:0000313" key="1">
    <source>
        <dbReference type="EMBL" id="KAG2577829.1"/>
    </source>
</evidence>
<protein>
    <submittedName>
        <fullName evidence="1">Uncharacterized protein</fullName>
    </submittedName>
</protein>
<gene>
    <name evidence="1" type="ORF">PVAP13_6NG180303</name>
</gene>
<sequence>MIVTRTVKEACGVPTVAMCRYALDNGCNFVYMLLPTVEQERGCVYDVGKDKIIFATVVNANLRPCKSRTVLRLWSGGWTSEDIFSSAATKHSFFCFKWCEVANTI</sequence>
<accession>A0A8T0QXX5</accession>
<keyword evidence="2" id="KW-1185">Reference proteome</keyword>
<evidence type="ECO:0000313" key="2">
    <source>
        <dbReference type="Proteomes" id="UP000823388"/>
    </source>
</evidence>
<comment type="caution">
    <text evidence="1">The sequence shown here is derived from an EMBL/GenBank/DDBJ whole genome shotgun (WGS) entry which is preliminary data.</text>
</comment>